<dbReference type="AlphaFoldDB" id="E4WZA6"/>
<name>E4WZA6_OIKDI</name>
<dbReference type="EMBL" id="FN653019">
    <property type="protein sequence ID" value="CBY22501.1"/>
    <property type="molecule type" value="Genomic_DNA"/>
</dbReference>
<evidence type="ECO:0000313" key="2">
    <source>
        <dbReference type="Proteomes" id="UP000001307"/>
    </source>
</evidence>
<proteinExistence type="predicted"/>
<reference evidence="1" key="1">
    <citation type="journal article" date="2010" name="Science">
        <title>Plasticity of animal genome architecture unmasked by rapid evolution of a pelagic tunicate.</title>
        <authorList>
            <person name="Denoeud F."/>
            <person name="Henriet S."/>
            <person name="Mungpakdee S."/>
            <person name="Aury J.M."/>
            <person name="Da Silva C."/>
            <person name="Brinkmann H."/>
            <person name="Mikhaleva J."/>
            <person name="Olsen L.C."/>
            <person name="Jubin C."/>
            <person name="Canestro C."/>
            <person name="Bouquet J.M."/>
            <person name="Danks G."/>
            <person name="Poulain J."/>
            <person name="Campsteijn C."/>
            <person name="Adamski M."/>
            <person name="Cross I."/>
            <person name="Yadetie F."/>
            <person name="Muffato M."/>
            <person name="Louis A."/>
            <person name="Butcher S."/>
            <person name="Tsagkogeorga G."/>
            <person name="Konrad A."/>
            <person name="Singh S."/>
            <person name="Jensen M.F."/>
            <person name="Cong E.H."/>
            <person name="Eikeseth-Otteraa H."/>
            <person name="Noel B."/>
            <person name="Anthouard V."/>
            <person name="Porcel B.M."/>
            <person name="Kachouri-Lafond R."/>
            <person name="Nishino A."/>
            <person name="Ugolini M."/>
            <person name="Chourrout P."/>
            <person name="Nishida H."/>
            <person name="Aasland R."/>
            <person name="Huzurbazar S."/>
            <person name="Westhof E."/>
            <person name="Delsuc F."/>
            <person name="Lehrach H."/>
            <person name="Reinhardt R."/>
            <person name="Weissenbach J."/>
            <person name="Roy S.W."/>
            <person name="Artiguenave F."/>
            <person name="Postlethwait J.H."/>
            <person name="Manak J.R."/>
            <person name="Thompson E.M."/>
            <person name="Jaillon O."/>
            <person name="Du Pasquier L."/>
            <person name="Boudinot P."/>
            <person name="Liberles D.A."/>
            <person name="Volff J.N."/>
            <person name="Philippe H."/>
            <person name="Lenhard B."/>
            <person name="Roest Crollius H."/>
            <person name="Wincker P."/>
            <person name="Chourrout D."/>
        </authorList>
    </citation>
    <scope>NUCLEOTIDE SEQUENCE [LARGE SCALE GENOMIC DNA]</scope>
</reference>
<protein>
    <submittedName>
        <fullName evidence="1">Uncharacterized protein</fullName>
    </submittedName>
</protein>
<gene>
    <name evidence="1" type="ORF">GSOID_T00013258001</name>
</gene>
<dbReference type="Proteomes" id="UP000001307">
    <property type="component" value="Unassembled WGS sequence"/>
</dbReference>
<accession>E4WZA6</accession>
<keyword evidence="2" id="KW-1185">Reference proteome</keyword>
<evidence type="ECO:0000313" key="1">
    <source>
        <dbReference type="EMBL" id="CBY22501.1"/>
    </source>
</evidence>
<organism evidence="1">
    <name type="scientific">Oikopleura dioica</name>
    <name type="common">Tunicate</name>
    <dbReference type="NCBI Taxonomy" id="34765"/>
    <lineage>
        <taxon>Eukaryota</taxon>
        <taxon>Metazoa</taxon>
        <taxon>Chordata</taxon>
        <taxon>Tunicata</taxon>
        <taxon>Appendicularia</taxon>
        <taxon>Copelata</taxon>
        <taxon>Oikopleuridae</taxon>
        <taxon>Oikopleura</taxon>
    </lineage>
</organism>
<dbReference type="InParanoid" id="E4WZA6"/>
<sequence>MPTRLDGRPDAEKLTRIVRHYSPTEKHAITEYFLAFRDYFHTVNDVYEWLEGAPLRENLVAARSAGLSDSDSQQWIQTWINCHESILVGLEPTKTEEDKPTSDNLAELLLSGVVSRKPGQGRGEILDARLLKIASRLLLANYVVCGSIMLLDVMIETRLVDYSGALAAMWASSSLKVRLEDSIVVRPLALHILLSLVKLNLVEKATDLRHPLCRDSIDVLGLLTCQPSRFEAARVRETVESCLKDPLLHQLQAALLSIPTDGVQRVSRILGLSQVELEQASLITEKVIGVDISEFIAEFTFALIQQSCTDCGGHMLPQMAVSEETLFSVIVLANEWLRRALRRILEVNRRSPVTSFAVLSSSMYKGGAGLSLPHRNCLARSSYFVIGSKCFGSRLEWVINASKAANLSAASALCEKVVFSTLHASISSIVLDFCFRRIILDTQLCGEHDFHKEVCAAWRLKGSLTRVEYSLLSSRWRASFMSLRAAPPRVVIEIDAAPTAAFSQLVFNPFALCFLDNTNESVNEAVNLFLVAEKVPIDSSIKSRTPARLLNIFKTTLFSAHPPTDWNTLMCKPSPIVKVEQLMKYICSSNLVGGEPPKNQEALPELSSLYD</sequence>
<dbReference type="OrthoDB" id="10686747at2759"/>